<organism evidence="2 3">
    <name type="scientific">Terrabacter aerolatus</name>
    <dbReference type="NCBI Taxonomy" id="422442"/>
    <lineage>
        <taxon>Bacteria</taxon>
        <taxon>Bacillati</taxon>
        <taxon>Actinomycetota</taxon>
        <taxon>Actinomycetes</taxon>
        <taxon>Micrococcales</taxon>
        <taxon>Intrasporangiaceae</taxon>
        <taxon>Terrabacter</taxon>
    </lineage>
</organism>
<evidence type="ECO:0000313" key="2">
    <source>
        <dbReference type="EMBL" id="GEO32095.1"/>
    </source>
</evidence>
<keyword evidence="3" id="KW-1185">Reference proteome</keyword>
<name>A0A512D6I5_9MICO</name>
<reference evidence="2 3" key="1">
    <citation type="submission" date="2019-07" db="EMBL/GenBank/DDBJ databases">
        <title>Whole genome shotgun sequence of Terrabacter aerolatus NBRC 106305.</title>
        <authorList>
            <person name="Hosoyama A."/>
            <person name="Uohara A."/>
            <person name="Ohji S."/>
            <person name="Ichikawa N."/>
        </authorList>
    </citation>
    <scope>NUCLEOTIDE SEQUENCE [LARGE SCALE GENOMIC DNA]</scope>
    <source>
        <strain evidence="2 3">NBRC 106305</strain>
    </source>
</reference>
<dbReference type="AlphaFoldDB" id="A0A512D6I5"/>
<protein>
    <submittedName>
        <fullName evidence="2">Uncharacterized protein</fullName>
    </submittedName>
</protein>
<proteinExistence type="predicted"/>
<accession>A0A512D6I5</accession>
<sequence>MNRHGLATDGHPALGADLVADVVVSDPELTQPASRDDSTMVGGDGASTGTSFGCGHPTIVR</sequence>
<evidence type="ECO:0000256" key="1">
    <source>
        <dbReference type="SAM" id="MobiDB-lite"/>
    </source>
</evidence>
<dbReference type="EMBL" id="BJYX01000035">
    <property type="protein sequence ID" value="GEO32095.1"/>
    <property type="molecule type" value="Genomic_DNA"/>
</dbReference>
<gene>
    <name evidence="2" type="ORF">TAE01_39050</name>
</gene>
<evidence type="ECO:0000313" key="3">
    <source>
        <dbReference type="Proteomes" id="UP000321534"/>
    </source>
</evidence>
<dbReference type="Proteomes" id="UP000321534">
    <property type="component" value="Unassembled WGS sequence"/>
</dbReference>
<feature type="region of interest" description="Disordered" evidence="1">
    <location>
        <begin position="29"/>
        <end position="61"/>
    </location>
</feature>
<comment type="caution">
    <text evidence="2">The sequence shown here is derived from an EMBL/GenBank/DDBJ whole genome shotgun (WGS) entry which is preliminary data.</text>
</comment>